<evidence type="ECO:0000313" key="2">
    <source>
        <dbReference type="Proteomes" id="UP000299102"/>
    </source>
</evidence>
<comment type="caution">
    <text evidence="1">The sequence shown here is derived from an EMBL/GenBank/DDBJ whole genome shotgun (WGS) entry which is preliminary data.</text>
</comment>
<sequence length="114" mass="12934">MPACACAPRPTRAELLQYDYAVDSSTFGVSIYQKSRGLDQKTRAGAVRVRPANYHRHQSGNNLRLVEYMIEDFFQRHVGKCTKFLNRPPAQDFRAEELPRESIASAETLIAKGF</sequence>
<reference evidence="1 2" key="1">
    <citation type="journal article" date="2019" name="Commun. Biol.">
        <title>The bagworm genome reveals a unique fibroin gene that provides high tensile strength.</title>
        <authorList>
            <person name="Kono N."/>
            <person name="Nakamura H."/>
            <person name="Ohtoshi R."/>
            <person name="Tomita M."/>
            <person name="Numata K."/>
            <person name="Arakawa K."/>
        </authorList>
    </citation>
    <scope>NUCLEOTIDE SEQUENCE [LARGE SCALE GENOMIC DNA]</scope>
</reference>
<organism evidence="1 2">
    <name type="scientific">Eumeta variegata</name>
    <name type="common">Bagworm moth</name>
    <name type="synonym">Eumeta japonica</name>
    <dbReference type="NCBI Taxonomy" id="151549"/>
    <lineage>
        <taxon>Eukaryota</taxon>
        <taxon>Metazoa</taxon>
        <taxon>Ecdysozoa</taxon>
        <taxon>Arthropoda</taxon>
        <taxon>Hexapoda</taxon>
        <taxon>Insecta</taxon>
        <taxon>Pterygota</taxon>
        <taxon>Neoptera</taxon>
        <taxon>Endopterygota</taxon>
        <taxon>Lepidoptera</taxon>
        <taxon>Glossata</taxon>
        <taxon>Ditrysia</taxon>
        <taxon>Tineoidea</taxon>
        <taxon>Psychidae</taxon>
        <taxon>Oiketicinae</taxon>
        <taxon>Eumeta</taxon>
    </lineage>
</organism>
<accession>A0A4C1ZNG1</accession>
<dbReference type="Proteomes" id="UP000299102">
    <property type="component" value="Unassembled WGS sequence"/>
</dbReference>
<name>A0A4C1ZNG1_EUMVA</name>
<evidence type="ECO:0000313" key="1">
    <source>
        <dbReference type="EMBL" id="GBP89308.1"/>
    </source>
</evidence>
<proteinExistence type="predicted"/>
<protein>
    <submittedName>
        <fullName evidence="1">Uncharacterized protein</fullName>
    </submittedName>
</protein>
<dbReference type="AlphaFoldDB" id="A0A4C1ZNG1"/>
<keyword evidence="2" id="KW-1185">Reference proteome</keyword>
<gene>
    <name evidence="1" type="ORF">EVAR_65291_1</name>
</gene>
<dbReference type="EMBL" id="BGZK01001990">
    <property type="protein sequence ID" value="GBP89308.1"/>
    <property type="molecule type" value="Genomic_DNA"/>
</dbReference>